<feature type="compositionally biased region" description="Basic and acidic residues" evidence="1">
    <location>
        <begin position="1"/>
        <end position="14"/>
    </location>
</feature>
<keyword evidence="3" id="KW-1185">Reference proteome</keyword>
<dbReference type="Proteomes" id="UP000801492">
    <property type="component" value="Unassembled WGS sequence"/>
</dbReference>
<protein>
    <submittedName>
        <fullName evidence="2">Uncharacterized protein</fullName>
    </submittedName>
</protein>
<comment type="caution">
    <text evidence="2">The sequence shown here is derived from an EMBL/GenBank/DDBJ whole genome shotgun (WGS) entry which is preliminary data.</text>
</comment>
<accession>A0A8K0D1I8</accession>
<evidence type="ECO:0000256" key="1">
    <source>
        <dbReference type="SAM" id="MobiDB-lite"/>
    </source>
</evidence>
<proteinExistence type="predicted"/>
<dbReference type="OrthoDB" id="6770863at2759"/>
<feature type="region of interest" description="Disordered" evidence="1">
    <location>
        <begin position="1"/>
        <end position="63"/>
    </location>
</feature>
<evidence type="ECO:0000313" key="2">
    <source>
        <dbReference type="EMBL" id="KAF2897680.1"/>
    </source>
</evidence>
<dbReference type="EMBL" id="VTPC01003979">
    <property type="protein sequence ID" value="KAF2897680.1"/>
    <property type="molecule type" value="Genomic_DNA"/>
</dbReference>
<reference evidence="2" key="1">
    <citation type="submission" date="2019-08" db="EMBL/GenBank/DDBJ databases">
        <title>The genome of the North American firefly Photinus pyralis.</title>
        <authorList>
            <consortium name="Photinus pyralis genome working group"/>
            <person name="Fallon T.R."/>
            <person name="Sander Lower S.E."/>
            <person name="Weng J.-K."/>
        </authorList>
    </citation>
    <scope>NUCLEOTIDE SEQUENCE</scope>
    <source>
        <strain evidence="2">TRF0915ILg1</strain>
        <tissue evidence="2">Whole body</tissue>
    </source>
</reference>
<evidence type="ECO:0000313" key="3">
    <source>
        <dbReference type="Proteomes" id="UP000801492"/>
    </source>
</evidence>
<feature type="compositionally biased region" description="Basic and acidic residues" evidence="1">
    <location>
        <begin position="36"/>
        <end position="63"/>
    </location>
</feature>
<organism evidence="2 3">
    <name type="scientific">Ignelater luminosus</name>
    <name type="common">Cucubano</name>
    <name type="synonym">Pyrophorus luminosus</name>
    <dbReference type="NCBI Taxonomy" id="2038154"/>
    <lineage>
        <taxon>Eukaryota</taxon>
        <taxon>Metazoa</taxon>
        <taxon>Ecdysozoa</taxon>
        <taxon>Arthropoda</taxon>
        <taxon>Hexapoda</taxon>
        <taxon>Insecta</taxon>
        <taxon>Pterygota</taxon>
        <taxon>Neoptera</taxon>
        <taxon>Endopterygota</taxon>
        <taxon>Coleoptera</taxon>
        <taxon>Polyphaga</taxon>
        <taxon>Elateriformia</taxon>
        <taxon>Elateroidea</taxon>
        <taxon>Elateridae</taxon>
        <taxon>Agrypninae</taxon>
        <taxon>Pyrophorini</taxon>
        <taxon>Ignelater</taxon>
    </lineage>
</organism>
<dbReference type="AlphaFoldDB" id="A0A8K0D1I8"/>
<gene>
    <name evidence="2" type="ORF">ILUMI_08497</name>
</gene>
<name>A0A8K0D1I8_IGNLU</name>
<sequence>MKLERKTKRTKQEENNEETDQDSQAKRLDSKRKYHKELNRAKWRNRGEGKMEEPQRESSRKNMWDLNETEKDLMENFENSDIGILAITETTKKGKRRILTEGGHLLIFGGVEEKERARAGVACVIKKEIIPQVRA</sequence>